<evidence type="ECO:0000313" key="1">
    <source>
        <dbReference type="EMBL" id="RBP45694.1"/>
    </source>
</evidence>
<accession>A0A366HRZ1</accession>
<dbReference type="RefSeq" id="WP_113957271.1">
    <property type="nucleotide sequence ID" value="NZ_QNRR01000002.1"/>
</dbReference>
<name>A0A366HRZ1_9BACT</name>
<organism evidence="1 2">
    <name type="scientific">Roseimicrobium gellanilyticum</name>
    <dbReference type="NCBI Taxonomy" id="748857"/>
    <lineage>
        <taxon>Bacteria</taxon>
        <taxon>Pseudomonadati</taxon>
        <taxon>Verrucomicrobiota</taxon>
        <taxon>Verrucomicrobiia</taxon>
        <taxon>Verrucomicrobiales</taxon>
        <taxon>Verrucomicrobiaceae</taxon>
        <taxon>Roseimicrobium</taxon>
    </lineage>
</organism>
<gene>
    <name evidence="1" type="ORF">DES53_10276</name>
</gene>
<protein>
    <submittedName>
        <fullName evidence="1">Uncharacterized protein</fullName>
    </submittedName>
</protein>
<dbReference type="AlphaFoldDB" id="A0A366HRZ1"/>
<dbReference type="EMBL" id="QNRR01000002">
    <property type="protein sequence ID" value="RBP45694.1"/>
    <property type="molecule type" value="Genomic_DNA"/>
</dbReference>
<keyword evidence="2" id="KW-1185">Reference proteome</keyword>
<proteinExistence type="predicted"/>
<comment type="caution">
    <text evidence="1">The sequence shown here is derived from an EMBL/GenBank/DDBJ whole genome shotgun (WGS) entry which is preliminary data.</text>
</comment>
<reference evidence="1 2" key="1">
    <citation type="submission" date="2018-06" db="EMBL/GenBank/DDBJ databases">
        <title>Genomic Encyclopedia of Type Strains, Phase IV (KMG-IV): sequencing the most valuable type-strain genomes for metagenomic binning, comparative biology and taxonomic classification.</title>
        <authorList>
            <person name="Goeker M."/>
        </authorList>
    </citation>
    <scope>NUCLEOTIDE SEQUENCE [LARGE SCALE GENOMIC DNA]</scope>
    <source>
        <strain evidence="1 2">DSM 25532</strain>
    </source>
</reference>
<evidence type="ECO:0000313" key="2">
    <source>
        <dbReference type="Proteomes" id="UP000253426"/>
    </source>
</evidence>
<sequence length="110" mass="11742">MISQSSTPTLAGIAPPPFELPEPVVAPVHPVEQLLDKITARTGEFSRQDPARAVAIALGTGIFLNVIPTRFIVKTVTAVTVTVLRPALLTLGIIKALELCTEKHQHTDPS</sequence>
<dbReference type="Proteomes" id="UP000253426">
    <property type="component" value="Unassembled WGS sequence"/>
</dbReference>